<dbReference type="InterPro" id="IPR013328">
    <property type="entry name" value="6PGD_dom2"/>
</dbReference>
<dbReference type="SUPFAM" id="SSF51735">
    <property type="entry name" value="NAD(P)-binding Rossmann-fold domains"/>
    <property type="match status" value="1"/>
</dbReference>
<evidence type="ECO:0000256" key="3">
    <source>
        <dbReference type="ARBA" id="ARBA00023027"/>
    </source>
</evidence>
<keyword evidence="2" id="KW-0560">Oxidoreductase</keyword>
<feature type="domain" description="3-hydroxyisobutyrate dehydrogenase-like NAD-binding" evidence="6">
    <location>
        <begin position="168"/>
        <end position="287"/>
    </location>
</feature>
<dbReference type="PANTHER" id="PTHR43060">
    <property type="entry name" value="3-HYDROXYISOBUTYRATE DEHYDROGENASE-LIKE 1, MITOCHONDRIAL-RELATED"/>
    <property type="match status" value="1"/>
</dbReference>
<feature type="domain" description="6-phosphogluconate dehydrogenase NADP-binding" evidence="5">
    <location>
        <begin position="4"/>
        <end position="164"/>
    </location>
</feature>
<comment type="caution">
    <text evidence="7">The sequence shown here is derived from an EMBL/GenBank/DDBJ whole genome shotgun (WGS) entry which is preliminary data.</text>
</comment>
<dbReference type="EMBL" id="VBAO01000109">
    <property type="protein sequence ID" value="TMI82767.1"/>
    <property type="molecule type" value="Genomic_DNA"/>
</dbReference>
<dbReference type="SUPFAM" id="SSF48179">
    <property type="entry name" value="6-phosphogluconate dehydrogenase C-terminal domain-like"/>
    <property type="match status" value="1"/>
</dbReference>
<dbReference type="GO" id="GO:0051287">
    <property type="term" value="F:NAD binding"/>
    <property type="evidence" value="ECO:0007669"/>
    <property type="project" value="InterPro"/>
</dbReference>
<keyword evidence="3" id="KW-0520">NAD</keyword>
<dbReference type="PIRSF" id="PIRSF000103">
    <property type="entry name" value="HIBADH"/>
    <property type="match status" value="1"/>
</dbReference>
<organism evidence="7 8">
    <name type="scientific">Candidatus Segetimicrobium genomatis</name>
    <dbReference type="NCBI Taxonomy" id="2569760"/>
    <lineage>
        <taxon>Bacteria</taxon>
        <taxon>Bacillati</taxon>
        <taxon>Candidatus Sysuimicrobiota</taxon>
        <taxon>Candidatus Sysuimicrobiia</taxon>
        <taxon>Candidatus Sysuimicrobiales</taxon>
        <taxon>Candidatus Segetimicrobiaceae</taxon>
        <taxon>Candidatus Segetimicrobium</taxon>
    </lineage>
</organism>
<dbReference type="GO" id="GO:0050661">
    <property type="term" value="F:NADP binding"/>
    <property type="evidence" value="ECO:0007669"/>
    <property type="project" value="InterPro"/>
</dbReference>
<comment type="similarity">
    <text evidence="1">Belongs to the HIBADH-related family.</text>
</comment>
<dbReference type="Gene3D" id="3.40.50.720">
    <property type="entry name" value="NAD(P)-binding Rossmann-like Domain"/>
    <property type="match status" value="1"/>
</dbReference>
<evidence type="ECO:0000259" key="5">
    <source>
        <dbReference type="Pfam" id="PF03446"/>
    </source>
</evidence>
<dbReference type="AlphaFoldDB" id="A0A537JGU6"/>
<evidence type="ECO:0000256" key="4">
    <source>
        <dbReference type="PIRSR" id="PIRSR000103-1"/>
    </source>
</evidence>
<evidence type="ECO:0000259" key="6">
    <source>
        <dbReference type="Pfam" id="PF14833"/>
    </source>
</evidence>
<dbReference type="InterPro" id="IPR015815">
    <property type="entry name" value="HIBADH-related"/>
</dbReference>
<evidence type="ECO:0000313" key="7">
    <source>
        <dbReference type="EMBL" id="TMI82767.1"/>
    </source>
</evidence>
<dbReference type="InterPro" id="IPR036291">
    <property type="entry name" value="NAD(P)-bd_dom_sf"/>
</dbReference>
<dbReference type="InterPro" id="IPR008927">
    <property type="entry name" value="6-PGluconate_DH-like_C_sf"/>
</dbReference>
<evidence type="ECO:0000256" key="1">
    <source>
        <dbReference type="ARBA" id="ARBA00009080"/>
    </source>
</evidence>
<name>A0A537JGU6_9BACT</name>
<sequence>MAERIGFIGPGAMGAPMAANLLRGGFPVTTLIHRNPGPAQALEAQGARIARSRSALLEECPVVLACLPTSAEVEEVVLGSGGVLESGRPGGVFVDMGTSRPASTRMLADRLGIRGIAMLDAPITGGVRGAREGTLTIYVGGAPEVFARVRPAFEAMGRTVLHMGGTAAGHLTKLLNNMLSLASMAALAEVLPLGVRLGLDPPLLVQALAAGSGATTMIPGRGERILQRDFTASFRIDLAHKDLRLAQEVAQDVNLPPPVTQAAAMTFTMARSLGLDAEDTVAVVKVWERLLGVEVRGR</sequence>
<dbReference type="GO" id="GO:0016491">
    <property type="term" value="F:oxidoreductase activity"/>
    <property type="evidence" value="ECO:0007669"/>
    <property type="project" value="UniProtKB-KW"/>
</dbReference>
<feature type="active site" evidence="4">
    <location>
        <position position="173"/>
    </location>
</feature>
<dbReference type="InterPro" id="IPR006115">
    <property type="entry name" value="6PGDH_NADP-bd"/>
</dbReference>
<dbReference type="InterPro" id="IPR029154">
    <property type="entry name" value="HIBADH-like_NADP-bd"/>
</dbReference>
<dbReference type="Pfam" id="PF03446">
    <property type="entry name" value="NAD_binding_2"/>
    <property type="match status" value="1"/>
</dbReference>
<gene>
    <name evidence="7" type="ORF">E6H04_04240</name>
</gene>
<proteinExistence type="inferred from homology"/>
<evidence type="ECO:0000256" key="2">
    <source>
        <dbReference type="ARBA" id="ARBA00023002"/>
    </source>
</evidence>
<protein>
    <submittedName>
        <fullName evidence="7">NAD(P)-dependent oxidoreductase</fullName>
    </submittedName>
</protein>
<accession>A0A537JGU6</accession>
<evidence type="ECO:0000313" key="8">
    <source>
        <dbReference type="Proteomes" id="UP000320048"/>
    </source>
</evidence>
<dbReference type="Pfam" id="PF14833">
    <property type="entry name" value="NAD_binding_11"/>
    <property type="match status" value="1"/>
</dbReference>
<dbReference type="PANTHER" id="PTHR43060:SF15">
    <property type="entry name" value="3-HYDROXYISOBUTYRATE DEHYDROGENASE-LIKE 1, MITOCHONDRIAL-RELATED"/>
    <property type="match status" value="1"/>
</dbReference>
<dbReference type="Gene3D" id="1.10.1040.10">
    <property type="entry name" value="N-(1-d-carboxylethyl)-l-norvaline Dehydrogenase, domain 2"/>
    <property type="match status" value="1"/>
</dbReference>
<dbReference type="Proteomes" id="UP000320048">
    <property type="component" value="Unassembled WGS sequence"/>
</dbReference>
<reference evidence="7 8" key="1">
    <citation type="journal article" date="2019" name="Nat. Microbiol.">
        <title>Mediterranean grassland soil C-N compound turnover is dependent on rainfall and depth, and is mediated by genomically divergent microorganisms.</title>
        <authorList>
            <person name="Diamond S."/>
            <person name="Andeer P.F."/>
            <person name="Li Z."/>
            <person name="Crits-Christoph A."/>
            <person name="Burstein D."/>
            <person name="Anantharaman K."/>
            <person name="Lane K.R."/>
            <person name="Thomas B.C."/>
            <person name="Pan C."/>
            <person name="Northen T.R."/>
            <person name="Banfield J.F."/>
        </authorList>
    </citation>
    <scope>NUCLEOTIDE SEQUENCE [LARGE SCALE GENOMIC DNA]</scope>
    <source>
        <strain evidence="7">NP_7</strain>
    </source>
</reference>